<name>B2AMG8_PODAN</name>
<dbReference type="Gene3D" id="3.40.50.300">
    <property type="entry name" value="P-loop containing nucleotide triphosphate hydrolases"/>
    <property type="match status" value="1"/>
</dbReference>
<dbReference type="PANTHER" id="PTHR10039">
    <property type="entry name" value="AMELOGENIN"/>
    <property type="match status" value="1"/>
</dbReference>
<dbReference type="Proteomes" id="UP000001197">
    <property type="component" value="Chromosome 5"/>
</dbReference>
<dbReference type="InterPro" id="IPR056884">
    <property type="entry name" value="NPHP3-like_N"/>
</dbReference>
<dbReference type="EMBL" id="CU633870">
    <property type="protein sequence ID" value="CAP65162.1"/>
    <property type="molecule type" value="Genomic_DNA"/>
</dbReference>
<evidence type="ECO:0000259" key="3">
    <source>
        <dbReference type="Pfam" id="PF24883"/>
    </source>
</evidence>
<feature type="region of interest" description="Disordered" evidence="2">
    <location>
        <begin position="19"/>
        <end position="76"/>
    </location>
</feature>
<dbReference type="OrthoDB" id="5242845at2759"/>
<dbReference type="AlphaFoldDB" id="B2AMG8"/>
<keyword evidence="1" id="KW-0677">Repeat</keyword>
<gene>
    <name evidence="4" type="ORF">PODANS_5_7320</name>
</gene>
<reference evidence="6" key="3">
    <citation type="journal article" date="2014" name="Genetics">
        <title>Maintaining two mating types: Structure of the mating type locus and its role in heterokaryosis in Podospora anserina.</title>
        <authorList>
            <person name="Grognet P."/>
            <person name="Bidard F."/>
            <person name="Kuchly C."/>
            <person name="Tong L.C.H."/>
            <person name="Coppin E."/>
            <person name="Benkhali J.A."/>
            <person name="Couloux A."/>
            <person name="Wincker P."/>
            <person name="Debuchy R."/>
            <person name="Silar P."/>
        </authorList>
    </citation>
    <scope>GENOME REANNOTATION</scope>
    <source>
        <strain evidence="6">S / ATCC MYA-4624 / DSM 980 / FGSC 10383</strain>
    </source>
</reference>
<dbReference type="Pfam" id="PF24883">
    <property type="entry name" value="NPHP3_N"/>
    <property type="match status" value="1"/>
</dbReference>
<sequence>MFSREDAIRDPQYGTFEWILEADDHDGQYTSSNSSNGNEGADGEDVAEDHIGWEDVDDEDVDEESSDEESSDEDDCYQNEYYEQKAEARSTLLRWLSSGHGLLHISLKAGSGKSTLMKLIAGHSTTRRELERWSGERTLVVSHFFAWRAGDAMQQSLHGLYRSILFSVLANCPSLIRDVFPTACQVFDTTTFEPHIDEPYFRFPAKLQEGFQNLIEVSVPRNTCFCFMIDGLDEFKHDPAHRHSHQDLVAQLRSRSQHANIKMLVGSRPEMAFLNLVLCELRVNLHELTRWDILRVVQNTFKRRSSFDATSSFYKALTDHVVCRAEGVLF</sequence>
<dbReference type="VEuPathDB" id="FungiDB:PODANS_5_7320"/>
<reference evidence="5" key="4">
    <citation type="submission" date="2015-04" db="EMBL/GenBank/DDBJ databases">
        <title>Maintaining two mating types: Structure of the mating type locus and its role in heterokaryosis in Podospora anserina.</title>
        <authorList>
            <person name="Grognet P."/>
            <person name="Bidard F."/>
            <person name="Kuchly C."/>
            <person name="Chan Ho Tong L."/>
            <person name="Coppin E."/>
            <person name="Ait Benkhali J."/>
            <person name="Couloux A."/>
            <person name="Wincker P."/>
            <person name="Debuchy R."/>
            <person name="Silar P."/>
        </authorList>
    </citation>
    <scope>NUCLEOTIDE SEQUENCE</scope>
</reference>
<reference evidence="4" key="2">
    <citation type="submission" date="2008-07" db="EMBL/GenBank/DDBJ databases">
        <authorList>
            <person name="Genoscope - CEA"/>
        </authorList>
    </citation>
    <scope>NUCLEOTIDE SEQUENCE</scope>
    <source>
        <strain evidence="4">S mat+</strain>
    </source>
</reference>
<reference evidence="4 6" key="1">
    <citation type="journal article" date="2008" name="Genome Biol.">
        <title>The genome sequence of the model ascomycete fungus Podospora anserina.</title>
        <authorList>
            <person name="Espagne E."/>
            <person name="Lespinet O."/>
            <person name="Malagnac F."/>
            <person name="Da Silva C."/>
            <person name="Jaillon O."/>
            <person name="Porcel B.M."/>
            <person name="Couloux A."/>
            <person name="Aury J.-M."/>
            <person name="Segurens B."/>
            <person name="Poulain J."/>
            <person name="Anthouard V."/>
            <person name="Grossetete S."/>
            <person name="Khalili H."/>
            <person name="Coppin E."/>
            <person name="Dequard-Chablat M."/>
            <person name="Picard M."/>
            <person name="Contamine V."/>
            <person name="Arnaise S."/>
            <person name="Bourdais A."/>
            <person name="Berteaux-Lecellier V."/>
            <person name="Gautheret D."/>
            <person name="de Vries R.P."/>
            <person name="Battaglia E."/>
            <person name="Coutinho P.M."/>
            <person name="Danchin E.G.J."/>
            <person name="Henrissat B."/>
            <person name="El Khoury R."/>
            <person name="Sainsard-Chanet A."/>
            <person name="Boivin A."/>
            <person name="Pinan-Lucarre B."/>
            <person name="Sellem C.H."/>
            <person name="Debuchy R."/>
            <person name="Wincker P."/>
            <person name="Weissenbach J."/>
            <person name="Silar P."/>
        </authorList>
    </citation>
    <scope>NUCLEOTIDE SEQUENCE [LARGE SCALE GENOMIC DNA]</scope>
    <source>
        <strain evidence="6">S / ATCC MYA-4624 / DSM 980 / FGSC 10383</strain>
        <strain evidence="4">S mat+</strain>
    </source>
</reference>
<dbReference type="EMBL" id="FO904940">
    <property type="protein sequence ID" value="CDP29749.1"/>
    <property type="molecule type" value="Genomic_DNA"/>
</dbReference>
<organism evidence="4">
    <name type="scientific">Podospora anserina (strain S / ATCC MYA-4624 / DSM 980 / FGSC 10383)</name>
    <name type="common">Pleurage anserina</name>
    <dbReference type="NCBI Taxonomy" id="515849"/>
    <lineage>
        <taxon>Eukaryota</taxon>
        <taxon>Fungi</taxon>
        <taxon>Dikarya</taxon>
        <taxon>Ascomycota</taxon>
        <taxon>Pezizomycotina</taxon>
        <taxon>Sordariomycetes</taxon>
        <taxon>Sordariomycetidae</taxon>
        <taxon>Sordariales</taxon>
        <taxon>Podosporaceae</taxon>
        <taxon>Podospora</taxon>
        <taxon>Podospora anserina</taxon>
    </lineage>
</organism>
<dbReference type="GeneID" id="6189435"/>
<evidence type="ECO:0000313" key="6">
    <source>
        <dbReference type="Proteomes" id="UP000001197"/>
    </source>
</evidence>
<dbReference type="KEGG" id="pan:PODANSg2277"/>
<protein>
    <submittedName>
        <fullName evidence="4">Podospora anserina S mat+ genomic DNA chromosome 5, supercontig 8</fullName>
    </submittedName>
</protein>
<accession>B2AMG8</accession>
<proteinExistence type="predicted"/>
<feature type="compositionally biased region" description="Polar residues" evidence="2">
    <location>
        <begin position="28"/>
        <end position="38"/>
    </location>
</feature>
<feature type="domain" description="Nephrocystin 3-like N-terminal" evidence="3">
    <location>
        <begin position="91"/>
        <end position="268"/>
    </location>
</feature>
<feature type="compositionally biased region" description="Acidic residues" evidence="2">
    <location>
        <begin position="54"/>
        <end position="76"/>
    </location>
</feature>
<dbReference type="PANTHER" id="PTHR10039:SF5">
    <property type="entry name" value="NACHT DOMAIN-CONTAINING PROTEIN"/>
    <property type="match status" value="1"/>
</dbReference>
<evidence type="ECO:0000313" key="5">
    <source>
        <dbReference type="EMBL" id="CDP29749.1"/>
    </source>
</evidence>
<evidence type="ECO:0000256" key="2">
    <source>
        <dbReference type="SAM" id="MobiDB-lite"/>
    </source>
</evidence>
<dbReference type="InterPro" id="IPR027417">
    <property type="entry name" value="P-loop_NTPase"/>
</dbReference>
<evidence type="ECO:0000256" key="1">
    <source>
        <dbReference type="ARBA" id="ARBA00022737"/>
    </source>
</evidence>
<keyword evidence="6" id="KW-1185">Reference proteome</keyword>
<evidence type="ECO:0000313" key="4">
    <source>
        <dbReference type="EMBL" id="CAP65162.1"/>
    </source>
</evidence>
<dbReference type="eggNOG" id="ENOG502SMA9">
    <property type="taxonomic scope" value="Eukaryota"/>
</dbReference>
<dbReference type="RefSeq" id="XP_001905254.1">
    <property type="nucleotide sequence ID" value="XM_001905219.1"/>
</dbReference>
<dbReference type="HOGENOM" id="CLU_002341_7_1_1"/>